<evidence type="ECO:0000313" key="2">
    <source>
        <dbReference type="Proteomes" id="UP001055879"/>
    </source>
</evidence>
<reference evidence="2" key="1">
    <citation type="journal article" date="2022" name="Mol. Ecol. Resour.">
        <title>The genomes of chicory, endive, great burdock and yacon provide insights into Asteraceae palaeo-polyploidization history and plant inulin production.</title>
        <authorList>
            <person name="Fan W."/>
            <person name="Wang S."/>
            <person name="Wang H."/>
            <person name="Wang A."/>
            <person name="Jiang F."/>
            <person name="Liu H."/>
            <person name="Zhao H."/>
            <person name="Xu D."/>
            <person name="Zhang Y."/>
        </authorList>
    </citation>
    <scope>NUCLEOTIDE SEQUENCE [LARGE SCALE GENOMIC DNA]</scope>
    <source>
        <strain evidence="2">cv. Niubang</strain>
    </source>
</reference>
<reference evidence="1 2" key="2">
    <citation type="journal article" date="2022" name="Mol. Ecol. Resour.">
        <title>The genomes of chicory, endive, great burdock and yacon provide insights into Asteraceae paleo-polyploidization history and plant inulin production.</title>
        <authorList>
            <person name="Fan W."/>
            <person name="Wang S."/>
            <person name="Wang H."/>
            <person name="Wang A."/>
            <person name="Jiang F."/>
            <person name="Liu H."/>
            <person name="Zhao H."/>
            <person name="Xu D."/>
            <person name="Zhang Y."/>
        </authorList>
    </citation>
    <scope>NUCLEOTIDE SEQUENCE [LARGE SCALE GENOMIC DNA]</scope>
    <source>
        <strain evidence="2">cv. Niubang</strain>
    </source>
</reference>
<organism evidence="1 2">
    <name type="scientific">Arctium lappa</name>
    <name type="common">Greater burdock</name>
    <name type="synonym">Lappa major</name>
    <dbReference type="NCBI Taxonomy" id="4217"/>
    <lineage>
        <taxon>Eukaryota</taxon>
        <taxon>Viridiplantae</taxon>
        <taxon>Streptophyta</taxon>
        <taxon>Embryophyta</taxon>
        <taxon>Tracheophyta</taxon>
        <taxon>Spermatophyta</taxon>
        <taxon>Magnoliopsida</taxon>
        <taxon>eudicotyledons</taxon>
        <taxon>Gunneridae</taxon>
        <taxon>Pentapetalae</taxon>
        <taxon>asterids</taxon>
        <taxon>campanulids</taxon>
        <taxon>Asterales</taxon>
        <taxon>Asteraceae</taxon>
        <taxon>Carduoideae</taxon>
        <taxon>Cardueae</taxon>
        <taxon>Arctiinae</taxon>
        <taxon>Arctium</taxon>
    </lineage>
</organism>
<evidence type="ECO:0000313" key="1">
    <source>
        <dbReference type="EMBL" id="KAI3748535.1"/>
    </source>
</evidence>
<sequence length="470" mass="52590">MSLDTSKIETLTPSQFITFTIPNPITHHCYLRSPLLRVAVLDSPTPISDGNPPSIAGMIVPGHRESDWIFNTESGHFQLLHKFPNISRLILIGNNPQLTSGPAIYIRPPVIVDNEKLEEELKPYVIALHPTECFQDGLPPEPVFLKYEDNTLYRVTIYRTIGPVVGEFIVEDVEVESNSDGNKDFRRRLRFKKMPNLIQTQISIVPSIGGLGDLGLDLVSLRKRNEVEFRADVEVLVQPYLTAMVSGLFLIVSYLDRRIQQGFVPRALCLGVGGGALLSFLNIRLGFRCVGVEIDEYVLRIARMFFGLSDGKGKSIRLIVGDGVELIENVARRRREVETRGDSNVSKDILDGKFDVVMVDLDSSDATKGVSSPPSETVRKTVFQAARSLLFDHGVFVIKVVPCDELFHKKVIQQLKDVFHKVYEIDVGNERNFVLVATVSSIASNDNNNDLYIKMRYAISGAYVDSIKEL</sequence>
<dbReference type="Proteomes" id="UP001055879">
    <property type="component" value="Linkage Group LG03"/>
</dbReference>
<keyword evidence="2" id="KW-1185">Reference proteome</keyword>
<gene>
    <name evidence="1" type="ORF">L6452_11669</name>
</gene>
<dbReference type="EMBL" id="CM042049">
    <property type="protein sequence ID" value="KAI3748535.1"/>
    <property type="molecule type" value="Genomic_DNA"/>
</dbReference>
<accession>A0ACB9DPX8</accession>
<comment type="caution">
    <text evidence="1">The sequence shown here is derived from an EMBL/GenBank/DDBJ whole genome shotgun (WGS) entry which is preliminary data.</text>
</comment>
<protein>
    <submittedName>
        <fullName evidence="1">Uncharacterized protein</fullName>
    </submittedName>
</protein>
<proteinExistence type="predicted"/>
<name>A0ACB9DPX8_ARCLA</name>